<reference evidence="2 3" key="1">
    <citation type="journal article" date="2012" name="BMC Genomics">
        <title>Comparative genomics of the white-rot fungi, Phanerochaete carnosa and P. chrysosporium, to elucidate the genetic basis of the distinct wood types they colonize.</title>
        <authorList>
            <person name="Suzuki H."/>
            <person name="MacDonald J."/>
            <person name="Syed K."/>
            <person name="Salamov A."/>
            <person name="Hori C."/>
            <person name="Aerts A."/>
            <person name="Henrissat B."/>
            <person name="Wiebenga A."/>
            <person name="vanKuyk P.A."/>
            <person name="Barry K."/>
            <person name="Lindquist E."/>
            <person name="LaButti K."/>
            <person name="Lapidus A."/>
            <person name="Lucas S."/>
            <person name="Coutinho P."/>
            <person name="Gong Y."/>
            <person name="Samejima M."/>
            <person name="Mahadevan R."/>
            <person name="Abou-Zaid M."/>
            <person name="de Vries R.P."/>
            <person name="Igarashi K."/>
            <person name="Yadav J.S."/>
            <person name="Grigoriev I.V."/>
            <person name="Master E.R."/>
        </authorList>
    </citation>
    <scope>NUCLEOTIDE SEQUENCE [LARGE SCALE GENOMIC DNA]</scope>
    <source>
        <strain evidence="2 3">HHB-10118-sp</strain>
    </source>
</reference>
<evidence type="ECO:0000313" key="3">
    <source>
        <dbReference type="Proteomes" id="UP000008370"/>
    </source>
</evidence>
<evidence type="ECO:0000259" key="1">
    <source>
        <dbReference type="PROSITE" id="PS50097"/>
    </source>
</evidence>
<accession>K5WCW9</accession>
<dbReference type="RefSeq" id="XP_007403417.1">
    <property type="nucleotide sequence ID" value="XM_007403355.1"/>
</dbReference>
<dbReference type="KEGG" id="pco:PHACADRAFT_132637"/>
<dbReference type="GeneID" id="18908235"/>
<evidence type="ECO:0000313" key="2">
    <source>
        <dbReference type="EMBL" id="EKM48032.1"/>
    </source>
</evidence>
<dbReference type="Gene3D" id="3.30.710.10">
    <property type="entry name" value="Potassium Channel Kv1.1, Chain A"/>
    <property type="match status" value="1"/>
</dbReference>
<gene>
    <name evidence="2" type="ORF">PHACADRAFT_132637</name>
</gene>
<organism evidence="2 3">
    <name type="scientific">Phanerochaete carnosa (strain HHB-10118-sp)</name>
    <name type="common">White-rot fungus</name>
    <name type="synonym">Peniophora carnosa</name>
    <dbReference type="NCBI Taxonomy" id="650164"/>
    <lineage>
        <taxon>Eukaryota</taxon>
        <taxon>Fungi</taxon>
        <taxon>Dikarya</taxon>
        <taxon>Basidiomycota</taxon>
        <taxon>Agaricomycotina</taxon>
        <taxon>Agaricomycetes</taxon>
        <taxon>Polyporales</taxon>
        <taxon>Phanerochaetaceae</taxon>
        <taxon>Phanerochaete</taxon>
    </lineage>
</organism>
<dbReference type="OrthoDB" id="3249359at2759"/>
<dbReference type="Pfam" id="PF00651">
    <property type="entry name" value="BTB"/>
    <property type="match status" value="1"/>
</dbReference>
<dbReference type="STRING" id="650164.K5WCW9"/>
<dbReference type="SUPFAM" id="SSF54695">
    <property type="entry name" value="POZ domain"/>
    <property type="match status" value="1"/>
</dbReference>
<proteinExistence type="predicted"/>
<dbReference type="PROSITE" id="PS50097">
    <property type="entry name" value="BTB"/>
    <property type="match status" value="1"/>
</dbReference>
<dbReference type="EMBL" id="JH931526">
    <property type="protein sequence ID" value="EKM48032.1"/>
    <property type="molecule type" value="Genomic_DNA"/>
</dbReference>
<keyword evidence="3" id="KW-1185">Reference proteome</keyword>
<feature type="domain" description="BTB" evidence="1">
    <location>
        <begin position="31"/>
        <end position="95"/>
    </location>
</feature>
<dbReference type="InterPro" id="IPR011333">
    <property type="entry name" value="SKP1/BTB/POZ_sf"/>
</dbReference>
<dbReference type="InterPro" id="IPR000210">
    <property type="entry name" value="BTB/POZ_dom"/>
</dbReference>
<dbReference type="AlphaFoldDB" id="K5WCW9"/>
<protein>
    <recommendedName>
        <fullName evidence="1">BTB domain-containing protein</fullName>
    </recommendedName>
</protein>
<sequence length="295" mass="33220">MANDVLPASSSIDHERARTSSQPSAFWFDDGSIIIAVARERFRLHKSLLSRHSSIFESLPVSQSTRAETRDPPTVEISEGLATPRDFTALLEHLYHDVPIDSAPLSAVSSLLRVTSDKSLRFPTIHILARERFRMLLEPEPGIVNFITPENPEEALGLAVEHDIPSVRKALYYSVATTSHFEPDSTHPSLPRSVTDRCAVLQEHLITHFTPILFTVATAGHMTCTDVFAEAWMPDVISPALMDNGLCRPIETLRKIQAVRWEDRGVCKECCAAKREEWDEEIRNVWEKVDEWVGI</sequence>
<dbReference type="Proteomes" id="UP000008370">
    <property type="component" value="Unassembled WGS sequence"/>
</dbReference>
<name>K5WCW9_PHACS</name>
<dbReference type="InParanoid" id="K5WCW9"/>
<dbReference type="HOGENOM" id="CLU_048296_2_0_1"/>